<dbReference type="InParanoid" id="A0A165FT85"/>
<dbReference type="PROSITE" id="PS51257">
    <property type="entry name" value="PROKAR_LIPOPROTEIN"/>
    <property type="match status" value="1"/>
</dbReference>
<evidence type="ECO:0000313" key="3">
    <source>
        <dbReference type="Proteomes" id="UP000076842"/>
    </source>
</evidence>
<sequence length="246" mass="25286">MTSRRPRGRGWTENVLPLMLLSSCRVNECINDVCPPFPRLDGPPVVLADEDGAAQSSAITAMCGIHVTNQGPSPSQTSRIRPRPPQITRNILALTPLLSPPSHCPPSVPSPARPPSPERSSSAARWAASISAWEGPGGAGAVGGLGEGGVADAAEVGGAVAGEGEVLPVLGWEAASCALELPVVADAEVASRLTAAPPPALAPPTKEPLMPPMLFAAAVASMMRLLYIAVSVSVRYFTRIESAGPL</sequence>
<proteinExistence type="predicted"/>
<dbReference type="EMBL" id="KV423967">
    <property type="protein sequence ID" value="KZT57173.1"/>
    <property type="molecule type" value="Genomic_DNA"/>
</dbReference>
<dbReference type="Proteomes" id="UP000076842">
    <property type="component" value="Unassembled WGS sequence"/>
</dbReference>
<name>A0A165FT85_9BASI</name>
<reference evidence="2 3" key="1">
    <citation type="journal article" date="2016" name="Mol. Biol. Evol.">
        <title>Comparative Genomics of Early-Diverging Mushroom-Forming Fungi Provides Insights into the Origins of Lignocellulose Decay Capabilities.</title>
        <authorList>
            <person name="Nagy L.G."/>
            <person name="Riley R."/>
            <person name="Tritt A."/>
            <person name="Adam C."/>
            <person name="Daum C."/>
            <person name="Floudas D."/>
            <person name="Sun H."/>
            <person name="Yadav J.S."/>
            <person name="Pangilinan J."/>
            <person name="Larsson K.H."/>
            <person name="Matsuura K."/>
            <person name="Barry K."/>
            <person name="Labutti K."/>
            <person name="Kuo R."/>
            <person name="Ohm R.A."/>
            <person name="Bhattacharya S.S."/>
            <person name="Shirouzu T."/>
            <person name="Yoshinaga Y."/>
            <person name="Martin F.M."/>
            <person name="Grigoriev I.V."/>
            <person name="Hibbett D.S."/>
        </authorList>
    </citation>
    <scope>NUCLEOTIDE SEQUENCE [LARGE SCALE GENOMIC DNA]</scope>
    <source>
        <strain evidence="2 3">HHB12733</strain>
    </source>
</reference>
<dbReference type="AlphaFoldDB" id="A0A165FT85"/>
<keyword evidence="3" id="KW-1185">Reference proteome</keyword>
<gene>
    <name evidence="2" type="ORF">CALCODRAFT_290927</name>
</gene>
<accession>A0A165FT85</accession>
<feature type="compositionally biased region" description="Pro residues" evidence="1">
    <location>
        <begin position="101"/>
        <end position="117"/>
    </location>
</feature>
<evidence type="ECO:0000313" key="2">
    <source>
        <dbReference type="EMBL" id="KZT57173.1"/>
    </source>
</evidence>
<evidence type="ECO:0000256" key="1">
    <source>
        <dbReference type="SAM" id="MobiDB-lite"/>
    </source>
</evidence>
<organism evidence="2 3">
    <name type="scientific">Calocera cornea HHB12733</name>
    <dbReference type="NCBI Taxonomy" id="1353952"/>
    <lineage>
        <taxon>Eukaryota</taxon>
        <taxon>Fungi</taxon>
        <taxon>Dikarya</taxon>
        <taxon>Basidiomycota</taxon>
        <taxon>Agaricomycotina</taxon>
        <taxon>Dacrymycetes</taxon>
        <taxon>Dacrymycetales</taxon>
        <taxon>Dacrymycetaceae</taxon>
        <taxon>Calocera</taxon>
    </lineage>
</organism>
<feature type="region of interest" description="Disordered" evidence="1">
    <location>
        <begin position="101"/>
        <end position="126"/>
    </location>
</feature>
<protein>
    <submittedName>
        <fullName evidence="2">Uncharacterized protein</fullName>
    </submittedName>
</protein>